<dbReference type="PANTHER" id="PTHR12289">
    <property type="entry name" value="METAXIN RELATED"/>
    <property type="match status" value="1"/>
</dbReference>
<dbReference type="InterPro" id="IPR040079">
    <property type="entry name" value="Glutathione_S-Trfase"/>
</dbReference>
<dbReference type="InterPro" id="IPR033468">
    <property type="entry name" value="Metaxin_GST"/>
</dbReference>
<dbReference type="PANTHER" id="PTHR12289:SF32">
    <property type="entry name" value="GST_C_6 DOMAIN-CONTAINING PROTEIN"/>
    <property type="match status" value="1"/>
</dbReference>
<feature type="domain" description="Thioredoxin-like fold" evidence="4">
    <location>
        <begin position="149"/>
        <end position="237"/>
    </location>
</feature>
<dbReference type="InterPro" id="IPR036249">
    <property type="entry name" value="Thioredoxin-like_sf"/>
</dbReference>
<dbReference type="SFLD" id="SFLDG01200">
    <property type="entry name" value="SUF1.1"/>
    <property type="match status" value="1"/>
</dbReference>
<name>A0A1I7YVB8_9BILA</name>
<dbReference type="InterPro" id="IPR012336">
    <property type="entry name" value="Thioredoxin-like_fold"/>
</dbReference>
<organism evidence="5 6">
    <name type="scientific">Steinernema glaseri</name>
    <dbReference type="NCBI Taxonomy" id="37863"/>
    <lineage>
        <taxon>Eukaryota</taxon>
        <taxon>Metazoa</taxon>
        <taxon>Ecdysozoa</taxon>
        <taxon>Nematoda</taxon>
        <taxon>Chromadorea</taxon>
        <taxon>Rhabditida</taxon>
        <taxon>Tylenchina</taxon>
        <taxon>Panagrolaimomorpha</taxon>
        <taxon>Strongyloidoidea</taxon>
        <taxon>Steinernematidae</taxon>
        <taxon>Steinernema</taxon>
    </lineage>
</organism>
<feature type="domain" description="Metaxin glutathione S-transferase" evidence="3">
    <location>
        <begin position="293"/>
        <end position="355"/>
    </location>
</feature>
<dbReference type="Gene3D" id="1.20.1050.10">
    <property type="match status" value="1"/>
</dbReference>
<dbReference type="Pfam" id="PF17171">
    <property type="entry name" value="GST_C_6"/>
    <property type="match status" value="1"/>
</dbReference>
<proteinExistence type="inferred from homology"/>
<evidence type="ECO:0000256" key="2">
    <source>
        <dbReference type="SAM" id="MobiDB-lite"/>
    </source>
</evidence>
<dbReference type="SUPFAM" id="SSF47616">
    <property type="entry name" value="GST C-terminal domain-like"/>
    <property type="match status" value="1"/>
</dbReference>
<feature type="region of interest" description="Disordered" evidence="2">
    <location>
        <begin position="55"/>
        <end position="85"/>
    </location>
</feature>
<sequence>MPTLDVEDPGEDLLVNLSALESRRKHTILKTAFGEGRLAPPLSAAFARKVTPLHSLAPQTSATRTGNVRRSSSPSTSSYHVPPSSRGRLLRAMNVLTSRCAKLAPLTGNAVRLASSVARLPDVHKKNWKEDVVYLYQFPPARVVPNLSPYCLKVHTYLKAQKIPHEVISSWKMRSAKGFLPFVELNGHQIADSQLILSAVQKTFGIKENLSTEEAAVARAVDRMIEGSMFFTILYPKMIWNPEKYLHREVTNLPLPGFVTNILAKSFVKKVKRRFGGVGYGRFSKEELRDILRRDLEAIDGILGDKKFLFGDKPVVPDFTLFGHLATTYYLPYRQPLGDFLDDDFPRVLNHMLRMRAHYWPEWKDPK</sequence>
<dbReference type="SFLD" id="SFLDS00019">
    <property type="entry name" value="Glutathione_Transferase_(cytos"/>
    <property type="match status" value="1"/>
</dbReference>
<reference evidence="6" key="1">
    <citation type="submission" date="2016-11" db="UniProtKB">
        <authorList>
            <consortium name="WormBaseParasite"/>
        </authorList>
    </citation>
    <scope>IDENTIFICATION</scope>
</reference>
<comment type="similarity">
    <text evidence="1">Belongs to the FAX family.</text>
</comment>
<dbReference type="SUPFAM" id="SSF52833">
    <property type="entry name" value="Thioredoxin-like"/>
    <property type="match status" value="1"/>
</dbReference>
<dbReference type="WBParaSite" id="L893_g2007.t1">
    <property type="protein sequence ID" value="L893_g2007.t1"/>
    <property type="gene ID" value="L893_g2007"/>
</dbReference>
<feature type="compositionally biased region" description="Polar residues" evidence="2">
    <location>
        <begin position="57"/>
        <end position="68"/>
    </location>
</feature>
<dbReference type="CDD" id="cd03193">
    <property type="entry name" value="GST_C_Metaxin"/>
    <property type="match status" value="1"/>
</dbReference>
<dbReference type="AlphaFoldDB" id="A0A1I7YVB8"/>
<dbReference type="InterPro" id="IPR036282">
    <property type="entry name" value="Glutathione-S-Trfase_C_sf"/>
</dbReference>
<evidence type="ECO:0000256" key="1">
    <source>
        <dbReference type="ARBA" id="ARBA00006475"/>
    </source>
</evidence>
<evidence type="ECO:0000313" key="6">
    <source>
        <dbReference type="WBParaSite" id="L893_g2007.t1"/>
    </source>
</evidence>
<dbReference type="InterPro" id="IPR026928">
    <property type="entry name" value="FAX/IsoI-like"/>
</dbReference>
<dbReference type="Proteomes" id="UP000095287">
    <property type="component" value="Unplaced"/>
</dbReference>
<feature type="compositionally biased region" description="Low complexity" evidence="2">
    <location>
        <begin position="69"/>
        <end position="85"/>
    </location>
</feature>
<protein>
    <submittedName>
        <fullName evidence="6">GST N-terminal domain-containing protein</fullName>
    </submittedName>
</protein>
<dbReference type="InterPro" id="IPR050931">
    <property type="entry name" value="Mito_Protein_Transport_Metaxin"/>
</dbReference>
<keyword evidence="5" id="KW-1185">Reference proteome</keyword>
<accession>A0A1I7YVB8</accession>
<evidence type="ECO:0000313" key="5">
    <source>
        <dbReference type="Proteomes" id="UP000095287"/>
    </source>
</evidence>
<evidence type="ECO:0000259" key="4">
    <source>
        <dbReference type="Pfam" id="PF17172"/>
    </source>
</evidence>
<dbReference type="SFLD" id="SFLDG01180">
    <property type="entry name" value="SUF1"/>
    <property type="match status" value="1"/>
</dbReference>
<dbReference type="Pfam" id="PF17172">
    <property type="entry name" value="GST_N_4"/>
    <property type="match status" value="1"/>
</dbReference>
<dbReference type="GO" id="GO:0005737">
    <property type="term" value="C:cytoplasm"/>
    <property type="evidence" value="ECO:0007669"/>
    <property type="project" value="TreeGrafter"/>
</dbReference>
<evidence type="ECO:0000259" key="3">
    <source>
        <dbReference type="Pfam" id="PF17171"/>
    </source>
</evidence>
<dbReference type="CDD" id="cd03080">
    <property type="entry name" value="GST_N_Metaxin_like"/>
    <property type="match status" value="1"/>
</dbReference>